<gene>
    <name evidence="2" type="ORF">GCK72_004824</name>
</gene>
<feature type="signal peptide" evidence="1">
    <location>
        <begin position="1"/>
        <end position="17"/>
    </location>
</feature>
<protein>
    <recommendedName>
        <fullName evidence="4">C6 domain-containing protein</fullName>
    </recommendedName>
</protein>
<dbReference type="AlphaFoldDB" id="A0A6A5HEU5"/>
<accession>A0A6A5HEU5</accession>
<evidence type="ECO:0000313" key="3">
    <source>
        <dbReference type="Proteomes" id="UP000483820"/>
    </source>
</evidence>
<dbReference type="EMBL" id="WUAV01000002">
    <property type="protein sequence ID" value="KAF1764873.1"/>
    <property type="molecule type" value="Genomic_DNA"/>
</dbReference>
<evidence type="ECO:0000256" key="1">
    <source>
        <dbReference type="SAM" id="SignalP"/>
    </source>
</evidence>
<keyword evidence="1" id="KW-0732">Signal</keyword>
<name>A0A6A5HEU5_CAERE</name>
<evidence type="ECO:0008006" key="4">
    <source>
        <dbReference type="Google" id="ProtNLM"/>
    </source>
</evidence>
<dbReference type="KEGG" id="crq:GCK72_004824"/>
<feature type="chain" id="PRO_5025349575" description="C6 domain-containing protein" evidence="1">
    <location>
        <begin position="18"/>
        <end position="162"/>
    </location>
</feature>
<proteinExistence type="predicted"/>
<dbReference type="RefSeq" id="XP_053589097.1">
    <property type="nucleotide sequence ID" value="XM_053724903.1"/>
</dbReference>
<sequence length="162" mass="17700">MLLTTILVVVGLRVGGAENWKMENCPVTSKPVTEKPITEEPITEQPITEEPVTEEPAKCCPYPLRPGVTVNVTGPSFKCDEPIAMECQITNDFGGLVNKIGIAGSSDGYTNTILTVSEEKFLEKTVICSPSSAMWHLEGVPEDKFSGFTCAYMFSNGTWLYQ</sequence>
<reference evidence="2 3" key="1">
    <citation type="submission" date="2019-12" db="EMBL/GenBank/DDBJ databases">
        <title>Chromosome-level assembly of the Caenorhabditis remanei genome.</title>
        <authorList>
            <person name="Teterina A.A."/>
            <person name="Willis J.H."/>
            <person name="Phillips P.C."/>
        </authorList>
    </citation>
    <scope>NUCLEOTIDE SEQUENCE [LARGE SCALE GENOMIC DNA]</scope>
    <source>
        <strain evidence="2 3">PX506</strain>
        <tissue evidence="2">Whole organism</tissue>
    </source>
</reference>
<dbReference type="GeneID" id="9800819"/>
<comment type="caution">
    <text evidence="2">The sequence shown here is derived from an EMBL/GenBank/DDBJ whole genome shotgun (WGS) entry which is preliminary data.</text>
</comment>
<dbReference type="Proteomes" id="UP000483820">
    <property type="component" value="Chromosome II"/>
</dbReference>
<dbReference type="CTD" id="9800819"/>
<organism evidence="2 3">
    <name type="scientific">Caenorhabditis remanei</name>
    <name type="common">Caenorhabditis vulgaris</name>
    <dbReference type="NCBI Taxonomy" id="31234"/>
    <lineage>
        <taxon>Eukaryota</taxon>
        <taxon>Metazoa</taxon>
        <taxon>Ecdysozoa</taxon>
        <taxon>Nematoda</taxon>
        <taxon>Chromadorea</taxon>
        <taxon>Rhabditida</taxon>
        <taxon>Rhabditina</taxon>
        <taxon>Rhabditomorpha</taxon>
        <taxon>Rhabditoidea</taxon>
        <taxon>Rhabditidae</taxon>
        <taxon>Peloderinae</taxon>
        <taxon>Caenorhabditis</taxon>
    </lineage>
</organism>
<evidence type="ECO:0000313" key="2">
    <source>
        <dbReference type="EMBL" id="KAF1764873.1"/>
    </source>
</evidence>